<evidence type="ECO:0008006" key="3">
    <source>
        <dbReference type="Google" id="ProtNLM"/>
    </source>
</evidence>
<evidence type="ECO:0000256" key="1">
    <source>
        <dbReference type="ARBA" id="ARBA00022490"/>
    </source>
</evidence>
<organism evidence="2">
    <name type="scientific">marine metagenome</name>
    <dbReference type="NCBI Taxonomy" id="408172"/>
    <lineage>
        <taxon>unclassified sequences</taxon>
        <taxon>metagenomes</taxon>
        <taxon>ecological metagenomes</taxon>
    </lineage>
</organism>
<dbReference type="Gene3D" id="3.40.50.10680">
    <property type="entry name" value="CofD-like domains"/>
    <property type="match status" value="1"/>
</dbReference>
<dbReference type="PANTHER" id="PTHR30135:SF3">
    <property type="entry name" value="GLUCONEOGENESIS FACTOR-RELATED"/>
    <property type="match status" value="1"/>
</dbReference>
<keyword evidence="1" id="KW-0963">Cytoplasm</keyword>
<dbReference type="SUPFAM" id="SSF142338">
    <property type="entry name" value="CofD-like"/>
    <property type="match status" value="1"/>
</dbReference>
<dbReference type="HAMAP" id="MF_00973">
    <property type="entry name" value="Gluconeogen_factor"/>
    <property type="match status" value="1"/>
</dbReference>
<dbReference type="AlphaFoldDB" id="A0A382BYQ7"/>
<dbReference type="Pfam" id="PF01933">
    <property type="entry name" value="CofD"/>
    <property type="match status" value="1"/>
</dbReference>
<dbReference type="EMBL" id="UINC01032000">
    <property type="protein sequence ID" value="SVB18950.1"/>
    <property type="molecule type" value="Genomic_DNA"/>
</dbReference>
<reference evidence="2" key="1">
    <citation type="submission" date="2018-05" db="EMBL/GenBank/DDBJ databases">
        <authorList>
            <person name="Lanie J.A."/>
            <person name="Ng W.-L."/>
            <person name="Kazmierczak K.M."/>
            <person name="Andrzejewski T.M."/>
            <person name="Davidsen T.M."/>
            <person name="Wayne K.J."/>
            <person name="Tettelin H."/>
            <person name="Glass J.I."/>
            <person name="Rusch D."/>
            <person name="Podicherti R."/>
            <person name="Tsui H.-C.T."/>
            <person name="Winkler M.E."/>
        </authorList>
    </citation>
    <scope>NUCLEOTIDE SEQUENCE</scope>
</reference>
<sequence length="324" mass="34624">MSADRKKIVVIGGGSGSSVALRGLKSYDVDLTAVVTMFDSGGSTGILRDEFGYPPLGDIRQCLVALSPEENERVAAFNSALDFRFNSSSSLQGHSVGNLVLAALTTVYQGVQGAIDEMSRMMQLQGEVLPVTLDEAHLCAKLIDGQVIRTESAIDLRGGNGPGIDHIFLDADVEANPRALDAIVEADAILLGPGDLYTSVIPNLLVDAISNAIRDTQAPIIYACNLMTKLGETDGYSCSVFAGELVRYIGSRKIDYLLANTGTFSDEVLRGYADELAAPVELDNGDTEKYAREIVFSDLAWVDGAKVRHNSDTLARIVMSTVNL</sequence>
<dbReference type="GO" id="GO:0043743">
    <property type="term" value="F:LPPG:FO 2-phospho-L-lactate transferase activity"/>
    <property type="evidence" value="ECO:0007669"/>
    <property type="project" value="InterPro"/>
</dbReference>
<dbReference type="InterPro" id="IPR010119">
    <property type="entry name" value="Gluconeogen_factor"/>
</dbReference>
<dbReference type="PANTHER" id="PTHR30135">
    <property type="entry name" value="UNCHARACTERIZED PROTEIN YVCK-RELATED"/>
    <property type="match status" value="1"/>
</dbReference>
<dbReference type="InterPro" id="IPR002882">
    <property type="entry name" value="CofD"/>
</dbReference>
<protein>
    <recommendedName>
        <fullName evidence="3">Gluconeogenesis factor</fullName>
    </recommendedName>
</protein>
<evidence type="ECO:0000313" key="2">
    <source>
        <dbReference type="EMBL" id="SVB18950.1"/>
    </source>
</evidence>
<proteinExistence type="inferred from homology"/>
<dbReference type="CDD" id="cd07187">
    <property type="entry name" value="YvcK_like"/>
    <property type="match status" value="1"/>
</dbReference>
<accession>A0A382BYQ7</accession>
<dbReference type="NCBIfam" id="TIGR01826">
    <property type="entry name" value="CofD_related"/>
    <property type="match status" value="1"/>
</dbReference>
<dbReference type="InterPro" id="IPR038136">
    <property type="entry name" value="CofD-like_dom_sf"/>
</dbReference>
<name>A0A382BYQ7_9ZZZZ</name>
<gene>
    <name evidence="2" type="ORF">METZ01_LOCUS171804</name>
</gene>